<proteinExistence type="predicted"/>
<organism evidence="2 3">
    <name type="scientific">Streptomyces violaceusniger</name>
    <dbReference type="NCBI Taxonomy" id="68280"/>
    <lineage>
        <taxon>Bacteria</taxon>
        <taxon>Bacillati</taxon>
        <taxon>Actinomycetota</taxon>
        <taxon>Actinomycetes</taxon>
        <taxon>Kitasatosporales</taxon>
        <taxon>Streptomycetaceae</taxon>
        <taxon>Streptomyces</taxon>
        <taxon>Streptomyces violaceusniger group</taxon>
    </lineage>
</organism>
<keyword evidence="3" id="KW-1185">Reference proteome</keyword>
<sequence>MKKRTYLTLGSVGAVSLLIVSSTSAYANWSSHIEGGRPGFGSRVWADESYTEVTFKGCDMTEPPGNVGKSVDIQLYTAGFGTKVGPQKHFTKCFGTSSSTATWTGLPKNVYYFKIVKINGKSGELYKIDVDQVRVDTTQAD</sequence>
<dbReference type="OrthoDB" id="4331468at2"/>
<feature type="signal peptide" evidence="1">
    <location>
        <begin position="1"/>
        <end position="27"/>
    </location>
</feature>
<keyword evidence="1" id="KW-0732">Signal</keyword>
<dbReference type="RefSeq" id="WP_137977150.1">
    <property type="nucleotide sequence ID" value="NZ_BAAASO010000035.1"/>
</dbReference>
<name>A0A4D4L282_STRVO</name>
<protein>
    <recommendedName>
        <fullName evidence="4">Secreted protein</fullName>
    </recommendedName>
</protein>
<feature type="chain" id="PRO_5020393073" description="Secreted protein" evidence="1">
    <location>
        <begin position="28"/>
        <end position="141"/>
    </location>
</feature>
<evidence type="ECO:0000313" key="2">
    <source>
        <dbReference type="EMBL" id="GDY52103.1"/>
    </source>
</evidence>
<gene>
    <name evidence="2" type="ORF">SVIO_027260</name>
</gene>
<evidence type="ECO:0000313" key="3">
    <source>
        <dbReference type="Proteomes" id="UP000301309"/>
    </source>
</evidence>
<accession>A0A4D4L282</accession>
<comment type="caution">
    <text evidence="2">The sequence shown here is derived from an EMBL/GenBank/DDBJ whole genome shotgun (WGS) entry which is preliminary data.</text>
</comment>
<dbReference type="Proteomes" id="UP000301309">
    <property type="component" value="Unassembled WGS sequence"/>
</dbReference>
<evidence type="ECO:0008006" key="4">
    <source>
        <dbReference type="Google" id="ProtNLM"/>
    </source>
</evidence>
<dbReference type="EMBL" id="BJHW01000001">
    <property type="protein sequence ID" value="GDY52103.1"/>
    <property type="molecule type" value="Genomic_DNA"/>
</dbReference>
<dbReference type="AlphaFoldDB" id="A0A4D4L282"/>
<reference evidence="2 3" key="1">
    <citation type="journal article" date="2020" name="Int. J. Syst. Evol. Microbiol.">
        <title>Reclassification of Streptomyces castelarensis and Streptomyces sporoclivatus as later heterotypic synonyms of Streptomyces antimycoticus.</title>
        <authorList>
            <person name="Komaki H."/>
            <person name="Tamura T."/>
        </authorList>
    </citation>
    <scope>NUCLEOTIDE SEQUENCE [LARGE SCALE GENOMIC DNA]</scope>
    <source>
        <strain evidence="2 3">NBRC 13459</strain>
    </source>
</reference>
<evidence type="ECO:0000256" key="1">
    <source>
        <dbReference type="SAM" id="SignalP"/>
    </source>
</evidence>